<dbReference type="AlphaFoldDB" id="A0A0F9GRT9"/>
<sequence>MATALLNGTILNDGGLDCEGRFVYGPTIAFGFATTWRNNLRTGDTFSERIFNLLAGTTIYFQAQARNALGTVVGTTLTLTTLTSEPKVRTLEATDISTGGAELNGEIIDNSGIPCRVCFEYGGTTAYGNKTPWLGGYGIGTFSAVIADISPGSGIHYRAVAKNPYGIGYGQDRSFNSLTDRGAGSGLPLEEFMLLKGDL</sequence>
<evidence type="ECO:0000313" key="1">
    <source>
        <dbReference type="EMBL" id="KKM01539.1"/>
    </source>
</evidence>
<gene>
    <name evidence="1" type="ORF">LCGC14_1793420</name>
</gene>
<reference evidence="1" key="1">
    <citation type="journal article" date="2015" name="Nature">
        <title>Complex archaea that bridge the gap between prokaryotes and eukaryotes.</title>
        <authorList>
            <person name="Spang A."/>
            <person name="Saw J.H."/>
            <person name="Jorgensen S.L."/>
            <person name="Zaremba-Niedzwiedzka K."/>
            <person name="Martijn J."/>
            <person name="Lind A.E."/>
            <person name="van Eijk R."/>
            <person name="Schleper C."/>
            <person name="Guy L."/>
            <person name="Ettema T.J."/>
        </authorList>
    </citation>
    <scope>NUCLEOTIDE SEQUENCE</scope>
</reference>
<proteinExistence type="predicted"/>
<dbReference type="EMBL" id="LAZR01017171">
    <property type="protein sequence ID" value="KKM01539.1"/>
    <property type="molecule type" value="Genomic_DNA"/>
</dbReference>
<protein>
    <recommendedName>
        <fullName evidence="2">Fibronectin type-III domain-containing protein</fullName>
    </recommendedName>
</protein>
<name>A0A0F9GRT9_9ZZZZ</name>
<accession>A0A0F9GRT9</accession>
<comment type="caution">
    <text evidence="1">The sequence shown here is derived from an EMBL/GenBank/DDBJ whole genome shotgun (WGS) entry which is preliminary data.</text>
</comment>
<evidence type="ECO:0008006" key="2">
    <source>
        <dbReference type="Google" id="ProtNLM"/>
    </source>
</evidence>
<organism evidence="1">
    <name type="scientific">marine sediment metagenome</name>
    <dbReference type="NCBI Taxonomy" id="412755"/>
    <lineage>
        <taxon>unclassified sequences</taxon>
        <taxon>metagenomes</taxon>
        <taxon>ecological metagenomes</taxon>
    </lineage>
</organism>